<evidence type="ECO:0000313" key="2">
    <source>
        <dbReference type="EMBL" id="MBA1158401.1"/>
    </source>
</evidence>
<keyword evidence="2" id="KW-0489">Methyltransferase</keyword>
<gene>
    <name evidence="2" type="ORF">H0S73_20055</name>
</gene>
<dbReference type="Proteomes" id="UP000572984">
    <property type="component" value="Unassembled WGS sequence"/>
</dbReference>
<name>A0A838BSI9_9HYPH</name>
<dbReference type="Pfam" id="PF08241">
    <property type="entry name" value="Methyltransf_11"/>
    <property type="match status" value="1"/>
</dbReference>
<dbReference type="Gene3D" id="3.40.50.150">
    <property type="entry name" value="Vaccinia Virus protein VP39"/>
    <property type="match status" value="1"/>
</dbReference>
<keyword evidence="2" id="KW-0808">Transferase</keyword>
<dbReference type="SUPFAM" id="SSF53335">
    <property type="entry name" value="S-adenosyl-L-methionine-dependent methyltransferases"/>
    <property type="match status" value="1"/>
</dbReference>
<evidence type="ECO:0000313" key="3">
    <source>
        <dbReference type="Proteomes" id="UP000572984"/>
    </source>
</evidence>
<dbReference type="EMBL" id="JACDXJ010000001">
    <property type="protein sequence ID" value="MBA1158401.1"/>
    <property type="molecule type" value="Genomic_DNA"/>
</dbReference>
<dbReference type="RefSeq" id="WP_181053800.1">
    <property type="nucleotide sequence ID" value="NZ_JACDXJ010000001.1"/>
</dbReference>
<feature type="domain" description="Methyltransferase type 11" evidence="1">
    <location>
        <begin position="43"/>
        <end position="138"/>
    </location>
</feature>
<sequence>MNWRDYWNQDTPIYVNERHKLLHYRLIANDIIGLIPSPDAVVLDYGCGEAHLADKVAARCARLYLSDAAPLVRERLNERFQDNERIAVLATEDVAGLADASLDLIVVNSLVQYLSLDEFRGLLRLLRGKLKENGRLVLGDVIPPDISPLTDAKALLSFAWQGGFMRAALGGLARTAFSEYRKIREELGLAQYSAEEIFDLLDDAGFVPERAARNLGHNQARMTFIGRPAQALDTEDLTER</sequence>
<dbReference type="GO" id="GO:0008757">
    <property type="term" value="F:S-adenosylmethionine-dependent methyltransferase activity"/>
    <property type="evidence" value="ECO:0007669"/>
    <property type="project" value="InterPro"/>
</dbReference>
<organism evidence="2 3">
    <name type="scientific">Microvirga mediterraneensis</name>
    <dbReference type="NCBI Taxonomy" id="2754695"/>
    <lineage>
        <taxon>Bacteria</taxon>
        <taxon>Pseudomonadati</taxon>
        <taxon>Pseudomonadota</taxon>
        <taxon>Alphaproteobacteria</taxon>
        <taxon>Hyphomicrobiales</taxon>
        <taxon>Methylobacteriaceae</taxon>
        <taxon>Microvirga</taxon>
    </lineage>
</organism>
<dbReference type="AlphaFoldDB" id="A0A838BSI9"/>
<proteinExistence type="predicted"/>
<reference evidence="2 3" key="1">
    <citation type="submission" date="2020-07" db="EMBL/GenBank/DDBJ databases">
        <title>Draft genome and description of Microvirga mediterraneensis Marseille-Q2068 sp. nov.</title>
        <authorList>
            <person name="Boxberger M."/>
        </authorList>
    </citation>
    <scope>NUCLEOTIDE SEQUENCE [LARGE SCALE GENOMIC DNA]</scope>
    <source>
        <strain evidence="2 3">Marseille-Q2068</strain>
    </source>
</reference>
<dbReference type="InterPro" id="IPR029063">
    <property type="entry name" value="SAM-dependent_MTases_sf"/>
</dbReference>
<protein>
    <submittedName>
        <fullName evidence="2">Methyltransferase domain-containing protein</fullName>
    </submittedName>
</protein>
<dbReference type="GO" id="GO:0032259">
    <property type="term" value="P:methylation"/>
    <property type="evidence" value="ECO:0007669"/>
    <property type="project" value="UniProtKB-KW"/>
</dbReference>
<comment type="caution">
    <text evidence="2">The sequence shown here is derived from an EMBL/GenBank/DDBJ whole genome shotgun (WGS) entry which is preliminary data.</text>
</comment>
<keyword evidence="3" id="KW-1185">Reference proteome</keyword>
<evidence type="ECO:0000259" key="1">
    <source>
        <dbReference type="Pfam" id="PF08241"/>
    </source>
</evidence>
<accession>A0A838BSI9</accession>
<dbReference type="InterPro" id="IPR013216">
    <property type="entry name" value="Methyltransf_11"/>
</dbReference>